<keyword evidence="3" id="KW-1015">Disulfide bond</keyword>
<sequence length="350" mass="40086">MNKQSELHIKSTLYLHYESEEMYDTISNQLYLSFPDKRDYRYILYQGEGKNSRFIYNGSENFFLDLADSTIQVTKHPKEEDIYSNTTFNISYVTWRLGLSSFKSNKDIGKKISQETLNGKKVYKVELNIGQNFLSKTGVLNPMKLKAENLLIVYLDQKTLLPLELISQRVGSKDFVKTKIEYLSLKGKRPHETSWFTSTYSGFKPYKKISLAQLALNQEAPAWSMNLANQNGSRSLEEYKGKYLILEFYIKNCGYCVEGVKKLNTLQEKLAGKNVAILGINSQDSQSDLHSFIKTQKPEYDIVWDKDGSVSKAYGVDGVPHVFILDQEGKVIYNGGLDQDKIWSVLDGKI</sequence>
<evidence type="ECO:0000256" key="3">
    <source>
        <dbReference type="ARBA" id="ARBA00023157"/>
    </source>
</evidence>
<dbReference type="Gene3D" id="3.40.30.10">
    <property type="entry name" value="Glutaredoxin"/>
    <property type="match status" value="1"/>
</dbReference>
<evidence type="ECO:0000256" key="2">
    <source>
        <dbReference type="ARBA" id="ARBA00022748"/>
    </source>
</evidence>
<keyword evidence="7" id="KW-1185">Reference proteome</keyword>
<dbReference type="Proteomes" id="UP001500101">
    <property type="component" value="Unassembled WGS sequence"/>
</dbReference>
<comment type="caution">
    <text evidence="6">The sequence shown here is derived from an EMBL/GenBank/DDBJ whole genome shotgun (WGS) entry which is preliminary data.</text>
</comment>
<dbReference type="PANTHER" id="PTHR42852:SF6">
    <property type="entry name" value="THIOL:DISULFIDE INTERCHANGE PROTEIN DSBE"/>
    <property type="match status" value="1"/>
</dbReference>
<organism evidence="6 7">
    <name type="scientific">Sphingobacterium kyonggiense</name>
    <dbReference type="NCBI Taxonomy" id="714075"/>
    <lineage>
        <taxon>Bacteria</taxon>
        <taxon>Pseudomonadati</taxon>
        <taxon>Bacteroidota</taxon>
        <taxon>Sphingobacteriia</taxon>
        <taxon>Sphingobacteriales</taxon>
        <taxon>Sphingobacteriaceae</taxon>
        <taxon>Sphingobacterium</taxon>
    </lineage>
</organism>
<dbReference type="RefSeq" id="WP_344673884.1">
    <property type="nucleotide sequence ID" value="NZ_BAAAZI010000006.1"/>
</dbReference>
<reference evidence="7" key="1">
    <citation type="journal article" date="2019" name="Int. J. Syst. Evol. Microbiol.">
        <title>The Global Catalogue of Microorganisms (GCM) 10K type strain sequencing project: providing services to taxonomists for standard genome sequencing and annotation.</title>
        <authorList>
            <consortium name="The Broad Institute Genomics Platform"/>
            <consortium name="The Broad Institute Genome Sequencing Center for Infectious Disease"/>
            <person name="Wu L."/>
            <person name="Ma J."/>
        </authorList>
    </citation>
    <scope>NUCLEOTIDE SEQUENCE [LARGE SCALE GENOMIC DNA]</scope>
    <source>
        <strain evidence="7">JCM 16704</strain>
    </source>
</reference>
<feature type="domain" description="Thioredoxin" evidence="5">
    <location>
        <begin position="214"/>
        <end position="350"/>
    </location>
</feature>
<evidence type="ECO:0000313" key="7">
    <source>
        <dbReference type="Proteomes" id="UP001500101"/>
    </source>
</evidence>
<dbReference type="InterPro" id="IPR050553">
    <property type="entry name" value="Thioredoxin_ResA/DsbE_sf"/>
</dbReference>
<dbReference type="Pfam" id="PF00578">
    <property type="entry name" value="AhpC-TSA"/>
    <property type="match status" value="1"/>
</dbReference>
<evidence type="ECO:0000256" key="1">
    <source>
        <dbReference type="ARBA" id="ARBA00004196"/>
    </source>
</evidence>
<dbReference type="EMBL" id="BAAAZI010000006">
    <property type="protein sequence ID" value="GAA4137593.1"/>
    <property type="molecule type" value="Genomic_DNA"/>
</dbReference>
<dbReference type="InterPro" id="IPR017937">
    <property type="entry name" value="Thioredoxin_CS"/>
</dbReference>
<comment type="subcellular location">
    <subcellularLocation>
        <location evidence="1">Cell envelope</location>
    </subcellularLocation>
</comment>
<dbReference type="InterPro" id="IPR013766">
    <property type="entry name" value="Thioredoxin_domain"/>
</dbReference>
<dbReference type="PANTHER" id="PTHR42852">
    <property type="entry name" value="THIOL:DISULFIDE INTERCHANGE PROTEIN DSBE"/>
    <property type="match status" value="1"/>
</dbReference>
<evidence type="ECO:0000313" key="6">
    <source>
        <dbReference type="EMBL" id="GAA4137593.1"/>
    </source>
</evidence>
<accession>A0ABP7YLP0</accession>
<dbReference type="PROSITE" id="PS00194">
    <property type="entry name" value="THIOREDOXIN_1"/>
    <property type="match status" value="1"/>
</dbReference>
<evidence type="ECO:0000259" key="5">
    <source>
        <dbReference type="PROSITE" id="PS51352"/>
    </source>
</evidence>
<dbReference type="PROSITE" id="PS51352">
    <property type="entry name" value="THIOREDOXIN_2"/>
    <property type="match status" value="1"/>
</dbReference>
<dbReference type="InterPro" id="IPR036249">
    <property type="entry name" value="Thioredoxin-like_sf"/>
</dbReference>
<protein>
    <recommendedName>
        <fullName evidence="5">Thioredoxin domain-containing protein</fullName>
    </recommendedName>
</protein>
<dbReference type="SUPFAM" id="SSF52833">
    <property type="entry name" value="Thioredoxin-like"/>
    <property type="match status" value="1"/>
</dbReference>
<gene>
    <name evidence="6" type="ORF">GCM10022216_13760</name>
</gene>
<dbReference type="CDD" id="cd02966">
    <property type="entry name" value="TlpA_like_family"/>
    <property type="match status" value="1"/>
</dbReference>
<keyword evidence="4" id="KW-0676">Redox-active center</keyword>
<name>A0ABP7YLP0_9SPHI</name>
<dbReference type="InterPro" id="IPR000866">
    <property type="entry name" value="AhpC/TSA"/>
</dbReference>
<evidence type="ECO:0000256" key="4">
    <source>
        <dbReference type="ARBA" id="ARBA00023284"/>
    </source>
</evidence>
<proteinExistence type="predicted"/>
<keyword evidence="2" id="KW-0201">Cytochrome c-type biogenesis</keyword>